<comment type="subcellular location">
    <subcellularLocation>
        <location evidence="1">Nucleus</location>
    </subcellularLocation>
</comment>
<accession>T1IL17</accession>
<keyword evidence="11" id="KW-0131">Cell cycle</keyword>
<reference evidence="18" key="1">
    <citation type="submission" date="2011-05" db="EMBL/GenBank/DDBJ databases">
        <authorList>
            <person name="Richards S.R."/>
            <person name="Qu J."/>
            <person name="Jiang H."/>
            <person name="Jhangiani S.N."/>
            <person name="Agravi P."/>
            <person name="Goodspeed R."/>
            <person name="Gross S."/>
            <person name="Mandapat C."/>
            <person name="Jackson L."/>
            <person name="Mathew T."/>
            <person name="Pu L."/>
            <person name="Thornton R."/>
            <person name="Saada N."/>
            <person name="Wilczek-Boney K.B."/>
            <person name="Lee S."/>
            <person name="Kovar C."/>
            <person name="Wu Y."/>
            <person name="Scherer S.E."/>
            <person name="Worley K.C."/>
            <person name="Muzny D.M."/>
            <person name="Gibbs R."/>
        </authorList>
    </citation>
    <scope>NUCLEOTIDE SEQUENCE</scope>
    <source>
        <strain evidence="18">Brora</strain>
    </source>
</reference>
<evidence type="ECO:0000313" key="17">
    <source>
        <dbReference type="EnsemblMetazoa" id="SMAR001635-PA"/>
    </source>
</evidence>
<dbReference type="PANTHER" id="PTHR24346">
    <property type="entry name" value="MAP/MICROTUBULE AFFINITY-REGULATING KINASE"/>
    <property type="match status" value="1"/>
</dbReference>
<dbReference type="GO" id="GO:0005524">
    <property type="term" value="F:ATP binding"/>
    <property type="evidence" value="ECO:0007669"/>
    <property type="project" value="UniProtKB-UniRule"/>
</dbReference>
<dbReference type="FunFam" id="1.10.510.10:FF:000301">
    <property type="entry name" value="Serine/threonine-protein kinase Chk1"/>
    <property type="match status" value="1"/>
</dbReference>
<dbReference type="InterPro" id="IPR017441">
    <property type="entry name" value="Protein_kinase_ATP_BS"/>
</dbReference>
<dbReference type="InterPro" id="IPR008271">
    <property type="entry name" value="Ser/Thr_kinase_AS"/>
</dbReference>
<organism evidence="17 18">
    <name type="scientific">Strigamia maritima</name>
    <name type="common">European centipede</name>
    <name type="synonym">Geophilus maritimus</name>
    <dbReference type="NCBI Taxonomy" id="126957"/>
    <lineage>
        <taxon>Eukaryota</taxon>
        <taxon>Metazoa</taxon>
        <taxon>Ecdysozoa</taxon>
        <taxon>Arthropoda</taxon>
        <taxon>Myriapoda</taxon>
        <taxon>Chilopoda</taxon>
        <taxon>Pleurostigmophora</taxon>
        <taxon>Geophilomorpha</taxon>
        <taxon>Linotaeniidae</taxon>
        <taxon>Strigamia</taxon>
    </lineage>
</organism>
<dbReference type="PhylomeDB" id="T1IL17"/>
<keyword evidence="18" id="KW-1185">Reference proteome</keyword>
<dbReference type="EnsemblMetazoa" id="SMAR001635-RA">
    <property type="protein sequence ID" value="SMAR001635-PA"/>
    <property type="gene ID" value="SMAR001635"/>
</dbReference>
<dbReference type="PROSITE" id="PS00107">
    <property type="entry name" value="PROTEIN_KINASE_ATP"/>
    <property type="match status" value="1"/>
</dbReference>
<dbReference type="PROSITE" id="PS50011">
    <property type="entry name" value="PROTEIN_KINASE_DOM"/>
    <property type="match status" value="1"/>
</dbReference>
<comment type="catalytic activity">
    <reaction evidence="13">
        <text>L-seryl-[protein] + ATP = O-phospho-L-seryl-[protein] + ADP + H(+)</text>
        <dbReference type="Rhea" id="RHEA:17989"/>
        <dbReference type="Rhea" id="RHEA-COMP:9863"/>
        <dbReference type="Rhea" id="RHEA-COMP:11604"/>
        <dbReference type="ChEBI" id="CHEBI:15378"/>
        <dbReference type="ChEBI" id="CHEBI:29999"/>
        <dbReference type="ChEBI" id="CHEBI:30616"/>
        <dbReference type="ChEBI" id="CHEBI:83421"/>
        <dbReference type="ChEBI" id="CHEBI:456216"/>
        <dbReference type="EC" id="2.7.11.1"/>
    </reaction>
</comment>
<dbReference type="PANTHER" id="PTHR24346:SF107">
    <property type="entry name" value="SERINE_THREONINE-PROTEIN KINASE CHK1"/>
    <property type="match status" value="1"/>
</dbReference>
<comment type="similarity">
    <text evidence="2">Belongs to the protein kinase superfamily. CAMK Ser/Thr protein kinase family. NIM1 subfamily.</text>
</comment>
<evidence type="ECO:0000256" key="10">
    <source>
        <dbReference type="ARBA" id="ARBA00023242"/>
    </source>
</evidence>
<sequence length="477" mass="54774">MPTLNGEEQEFVEGWYIMQTLGEGAYGEVKLVLNKATREVVAMKVINLLQFPGADETVRKEILIHRKLQHPHVITFFGHRKEANIEYIFLEYAPGGELFDRIEPDYGMSLCMAQKYFRQLLKGVDYLHGLGIAHRDLKPENLLLDDNVAIFVHFDEILEICNNLKISDFGMATLFRNNGKERWLDVRCGTMPYVAPEMLADRYLGEPADIWSCGVILVVLLSGELPWNVASTDNKEYADWNNFIITKSPWNKISTLDLSFLRKILNPDYAQRIKLKEMRSHRWVTENKQPELDVAQTSGSRPEKRINLGLNTSLSKDEDSSLRISHSQPEGACALNNEDIPFITPISFSQSDQIQLLTTSQANGNSQSQTTVLQKLVKRMTRFFVTTNVAETVAKLEEVSKTFNYGFRINSIGLVTFSTRDRRDVQLIFKASILEMQEKMLVDFRLSKGDGLEFKRHFQKIRDRLERIIQENPVSKD</sequence>
<proteinExistence type="inferred from homology"/>
<dbReference type="EMBL" id="JH430694">
    <property type="status" value="NOT_ANNOTATED_CDS"/>
    <property type="molecule type" value="Genomic_DNA"/>
</dbReference>
<dbReference type="GO" id="GO:0006974">
    <property type="term" value="P:DNA damage response"/>
    <property type="evidence" value="ECO:0007669"/>
    <property type="project" value="UniProtKB-KW"/>
</dbReference>
<dbReference type="GO" id="GO:0005737">
    <property type="term" value="C:cytoplasm"/>
    <property type="evidence" value="ECO:0007669"/>
    <property type="project" value="TreeGrafter"/>
</dbReference>
<evidence type="ECO:0000256" key="15">
    <source>
        <dbReference type="RuleBase" id="RU000304"/>
    </source>
</evidence>
<name>T1IL17_STRMM</name>
<evidence type="ECO:0000256" key="13">
    <source>
        <dbReference type="ARBA" id="ARBA00048679"/>
    </source>
</evidence>
<dbReference type="STRING" id="126957.T1IL17"/>
<dbReference type="GO" id="GO:0005634">
    <property type="term" value="C:nucleus"/>
    <property type="evidence" value="ECO:0007669"/>
    <property type="project" value="UniProtKB-SubCell"/>
</dbReference>
<dbReference type="Pfam" id="PF00069">
    <property type="entry name" value="Pkinase"/>
    <property type="match status" value="1"/>
</dbReference>
<keyword evidence="10" id="KW-0539">Nucleus</keyword>
<dbReference type="PROSITE" id="PS00108">
    <property type="entry name" value="PROTEIN_KINASE_ST"/>
    <property type="match status" value="1"/>
</dbReference>
<dbReference type="GO" id="GO:0033314">
    <property type="term" value="P:mitotic DNA replication checkpoint signaling"/>
    <property type="evidence" value="ECO:0007669"/>
    <property type="project" value="UniProtKB-ARBA"/>
</dbReference>
<evidence type="ECO:0000256" key="2">
    <source>
        <dbReference type="ARBA" id="ARBA00010791"/>
    </source>
</evidence>
<keyword evidence="5" id="KW-0808">Transferase</keyword>
<dbReference type="AlphaFoldDB" id="T1IL17"/>
<evidence type="ECO:0000256" key="8">
    <source>
        <dbReference type="ARBA" id="ARBA00022777"/>
    </source>
</evidence>
<protein>
    <recommendedName>
        <fullName evidence="3">non-specific serine/threonine protein kinase</fullName>
        <ecNumber evidence="3">2.7.11.1</ecNumber>
    </recommendedName>
</protein>
<dbReference type="Gene3D" id="3.30.200.20">
    <property type="entry name" value="Phosphorylase Kinase, domain 1"/>
    <property type="match status" value="1"/>
</dbReference>
<dbReference type="SUPFAM" id="SSF56112">
    <property type="entry name" value="Protein kinase-like (PK-like)"/>
    <property type="match status" value="1"/>
</dbReference>
<keyword evidence="8" id="KW-0418">Kinase</keyword>
<keyword evidence="9 14" id="KW-0067">ATP-binding</keyword>
<dbReference type="Proteomes" id="UP000014500">
    <property type="component" value="Unassembled WGS sequence"/>
</dbReference>
<comment type="catalytic activity">
    <reaction evidence="12">
        <text>L-threonyl-[protein] + ATP = O-phospho-L-threonyl-[protein] + ADP + H(+)</text>
        <dbReference type="Rhea" id="RHEA:46608"/>
        <dbReference type="Rhea" id="RHEA-COMP:11060"/>
        <dbReference type="Rhea" id="RHEA-COMP:11605"/>
        <dbReference type="ChEBI" id="CHEBI:15378"/>
        <dbReference type="ChEBI" id="CHEBI:30013"/>
        <dbReference type="ChEBI" id="CHEBI:30616"/>
        <dbReference type="ChEBI" id="CHEBI:61977"/>
        <dbReference type="ChEBI" id="CHEBI:456216"/>
        <dbReference type="EC" id="2.7.11.1"/>
    </reaction>
</comment>
<feature type="domain" description="Protein kinase" evidence="16">
    <location>
        <begin position="15"/>
        <end position="284"/>
    </location>
</feature>
<evidence type="ECO:0000256" key="1">
    <source>
        <dbReference type="ARBA" id="ARBA00004123"/>
    </source>
</evidence>
<evidence type="ECO:0000256" key="11">
    <source>
        <dbReference type="ARBA" id="ARBA00023306"/>
    </source>
</evidence>
<evidence type="ECO:0000313" key="18">
    <source>
        <dbReference type="Proteomes" id="UP000014500"/>
    </source>
</evidence>
<dbReference type="SMART" id="SM00220">
    <property type="entry name" value="S_TKc"/>
    <property type="match status" value="1"/>
</dbReference>
<dbReference type="GO" id="GO:0004674">
    <property type="term" value="F:protein serine/threonine kinase activity"/>
    <property type="evidence" value="ECO:0007669"/>
    <property type="project" value="UniProtKB-KW"/>
</dbReference>
<evidence type="ECO:0000256" key="9">
    <source>
        <dbReference type="ARBA" id="ARBA00022840"/>
    </source>
</evidence>
<evidence type="ECO:0000256" key="14">
    <source>
        <dbReference type="PROSITE-ProRule" id="PRU10141"/>
    </source>
</evidence>
<evidence type="ECO:0000256" key="4">
    <source>
        <dbReference type="ARBA" id="ARBA00022527"/>
    </source>
</evidence>
<evidence type="ECO:0000259" key="16">
    <source>
        <dbReference type="PROSITE" id="PS50011"/>
    </source>
</evidence>
<dbReference type="OMA" id="GYTCKVG"/>
<dbReference type="eggNOG" id="KOG0590">
    <property type="taxonomic scope" value="Eukaryota"/>
</dbReference>
<keyword evidence="4 15" id="KW-0723">Serine/threonine-protein kinase</keyword>
<dbReference type="FunFam" id="3.30.200.20:FF:000229">
    <property type="entry name" value="Serine/threonine-protein kinase Chk1"/>
    <property type="match status" value="1"/>
</dbReference>
<keyword evidence="7" id="KW-0227">DNA damage</keyword>
<keyword evidence="6 14" id="KW-0547">Nucleotide-binding</keyword>
<dbReference type="Gene3D" id="1.10.510.10">
    <property type="entry name" value="Transferase(Phosphotransferase) domain 1"/>
    <property type="match status" value="1"/>
</dbReference>
<dbReference type="InterPro" id="IPR000719">
    <property type="entry name" value="Prot_kinase_dom"/>
</dbReference>
<evidence type="ECO:0000256" key="5">
    <source>
        <dbReference type="ARBA" id="ARBA00022679"/>
    </source>
</evidence>
<dbReference type="Gene3D" id="3.30.310.80">
    <property type="entry name" value="Kinase associated domain 1, KA1"/>
    <property type="match status" value="1"/>
</dbReference>
<evidence type="ECO:0000256" key="12">
    <source>
        <dbReference type="ARBA" id="ARBA00047899"/>
    </source>
</evidence>
<reference evidence="17" key="2">
    <citation type="submission" date="2015-02" db="UniProtKB">
        <authorList>
            <consortium name="EnsemblMetazoa"/>
        </authorList>
    </citation>
    <scope>IDENTIFICATION</scope>
</reference>
<evidence type="ECO:0000256" key="3">
    <source>
        <dbReference type="ARBA" id="ARBA00012513"/>
    </source>
</evidence>
<evidence type="ECO:0000256" key="7">
    <source>
        <dbReference type="ARBA" id="ARBA00022763"/>
    </source>
</evidence>
<evidence type="ECO:0000256" key="6">
    <source>
        <dbReference type="ARBA" id="ARBA00022741"/>
    </source>
</evidence>
<dbReference type="EC" id="2.7.11.1" evidence="3"/>
<dbReference type="InterPro" id="IPR011009">
    <property type="entry name" value="Kinase-like_dom_sf"/>
</dbReference>
<dbReference type="HOGENOM" id="CLU_000288_59_8_1"/>
<feature type="binding site" evidence="14">
    <location>
        <position position="44"/>
    </location>
    <ligand>
        <name>ATP</name>
        <dbReference type="ChEBI" id="CHEBI:30616"/>
    </ligand>
</feature>